<reference evidence="2" key="1">
    <citation type="submission" date="2011-01" db="EMBL/GenBank/DDBJ databases">
        <authorList>
            <person name="Muzny D."/>
            <person name="Qin X."/>
            <person name="Buhay C."/>
            <person name="Dugan-Rocha S."/>
            <person name="Ding Y."/>
            <person name="Chen G."/>
            <person name="Hawes A."/>
            <person name="Holder M."/>
            <person name="Jhangiani S."/>
            <person name="Johnson A."/>
            <person name="Khan Z."/>
            <person name="Li Z."/>
            <person name="Liu W."/>
            <person name="Liu X."/>
            <person name="Perez L."/>
            <person name="Shen H."/>
            <person name="Wang Q."/>
            <person name="Watt J."/>
            <person name="Xi L."/>
            <person name="Xin Y."/>
            <person name="Zhou J."/>
            <person name="Deng J."/>
            <person name="Jiang H."/>
            <person name="Liu Y."/>
            <person name="Qu J."/>
            <person name="Song X.-Z."/>
            <person name="Zhang L."/>
            <person name="Villasana D."/>
            <person name="Johnson A."/>
            <person name="Liu J."/>
            <person name="Liyanage D."/>
            <person name="Lorensuhewa L."/>
            <person name="Robinson T."/>
            <person name="Song A."/>
            <person name="Song B.-B."/>
            <person name="Dinh H."/>
            <person name="Thornton R."/>
            <person name="Coyle M."/>
            <person name="Francisco L."/>
            <person name="Jackson L."/>
            <person name="Javaid M."/>
            <person name="Korchina V."/>
            <person name="Kovar C."/>
            <person name="Mata R."/>
            <person name="Mathew T."/>
            <person name="Ngo R."/>
            <person name="Nguyen L."/>
            <person name="Nguyen N."/>
            <person name="Okwuonu G."/>
            <person name="Ongeri F."/>
            <person name="Pham C."/>
            <person name="Simmons D."/>
            <person name="Wilczek-Boney K."/>
            <person name="Hale W."/>
            <person name="Jakkamsetti A."/>
            <person name="Pham P."/>
            <person name="Ruth R."/>
            <person name="San Lucas F."/>
            <person name="Warren J."/>
            <person name="Zhang J."/>
            <person name="Zhao Z."/>
            <person name="Zhou C."/>
            <person name="Zhu D."/>
            <person name="Lee S."/>
            <person name="Bess C."/>
            <person name="Blankenburg K."/>
            <person name="Forbes L."/>
            <person name="Fu Q."/>
            <person name="Gubbala S."/>
            <person name="Hirani K."/>
            <person name="Jayaseelan J.C."/>
            <person name="Lara F."/>
            <person name="Munidasa M."/>
            <person name="Palculict T."/>
            <person name="Patil S."/>
            <person name="Pu L.-L."/>
            <person name="Saada N."/>
            <person name="Tang L."/>
            <person name="Weissenberger G."/>
            <person name="Zhu Y."/>
            <person name="Hemphill L."/>
            <person name="Shang Y."/>
            <person name="Youmans B."/>
            <person name="Ayvaz T."/>
            <person name="Ross M."/>
            <person name="Santibanez J."/>
            <person name="Aqrawi P."/>
            <person name="Gross S."/>
            <person name="Joshi V."/>
            <person name="Fowler G."/>
            <person name="Nazareth L."/>
            <person name="Reid J."/>
            <person name="Worley K."/>
            <person name="Petrosino J."/>
            <person name="Highlander S."/>
            <person name="Gibbs R."/>
        </authorList>
    </citation>
    <scope>NUCLEOTIDE SEQUENCE [LARGE SCALE GENOMIC DNA]</scope>
    <source>
        <strain evidence="2">ATCC 33269</strain>
    </source>
</reference>
<gene>
    <name evidence="2" type="ORF">HMPREF0663_10262</name>
</gene>
<dbReference type="HOGENOM" id="CLU_120457_0_0_10"/>
<feature type="chain" id="PRO_5003224057" description="Lipoprotein" evidence="1">
    <location>
        <begin position="22"/>
        <end position="188"/>
    </location>
</feature>
<keyword evidence="3" id="KW-1185">Reference proteome</keyword>
<organism evidence="2 3">
    <name type="scientific">Hoylesella oralis ATCC 33269</name>
    <dbReference type="NCBI Taxonomy" id="873533"/>
    <lineage>
        <taxon>Bacteria</taxon>
        <taxon>Pseudomonadati</taxon>
        <taxon>Bacteroidota</taxon>
        <taxon>Bacteroidia</taxon>
        <taxon>Bacteroidales</taxon>
        <taxon>Prevotellaceae</taxon>
        <taxon>Hoylesella</taxon>
    </lineage>
</organism>
<keyword evidence="1" id="KW-0732">Signal</keyword>
<sequence>MRITKILLLCMVLLSVSCGNIENEFSTIPCYLIIDNNLHKDATLASAMTAASPGVFCYIRQDMHGGAKYFVFKNNQGTESRKTFNAIDLRRSFILGGNNGLIVGFGNMDTPPVFYAYDNQCPNCFDPNAIPIRNYPLSMSTDGIATCNTCKRKYNMNTGGNIIEGENGKKLTRYRAATGGPYGVLSVN</sequence>
<protein>
    <recommendedName>
        <fullName evidence="4">Lipoprotein</fullName>
    </recommendedName>
</protein>
<evidence type="ECO:0008006" key="4">
    <source>
        <dbReference type="Google" id="ProtNLM"/>
    </source>
</evidence>
<dbReference type="EMBL" id="AEPE02000002">
    <property type="protein sequence ID" value="EFZ37893.1"/>
    <property type="molecule type" value="Genomic_DNA"/>
</dbReference>
<dbReference type="eggNOG" id="ENOG5033DC5">
    <property type="taxonomic scope" value="Bacteria"/>
</dbReference>
<feature type="signal peptide" evidence="1">
    <location>
        <begin position="1"/>
        <end position="21"/>
    </location>
</feature>
<proteinExistence type="predicted"/>
<dbReference type="STRING" id="28134.SAMN05444288_0593"/>
<dbReference type="RefSeq" id="WP_004368942.1">
    <property type="nucleotide sequence ID" value="NZ_GL833119.1"/>
</dbReference>
<dbReference type="Proteomes" id="UP000005580">
    <property type="component" value="Unassembled WGS sequence"/>
</dbReference>
<evidence type="ECO:0000256" key="1">
    <source>
        <dbReference type="SAM" id="SignalP"/>
    </source>
</evidence>
<name>E7RMB2_9BACT</name>
<dbReference type="AlphaFoldDB" id="E7RMB2"/>
<evidence type="ECO:0000313" key="3">
    <source>
        <dbReference type="Proteomes" id="UP000005580"/>
    </source>
</evidence>
<dbReference type="PROSITE" id="PS51257">
    <property type="entry name" value="PROKAR_LIPOPROTEIN"/>
    <property type="match status" value="1"/>
</dbReference>
<accession>E7RMB2</accession>
<comment type="caution">
    <text evidence="2">The sequence shown here is derived from an EMBL/GenBank/DDBJ whole genome shotgun (WGS) entry which is preliminary data.</text>
</comment>
<evidence type="ECO:0000313" key="2">
    <source>
        <dbReference type="EMBL" id="EFZ37893.1"/>
    </source>
</evidence>